<keyword evidence="1" id="KW-0472">Membrane</keyword>
<accession>A0A830C5M9</accession>
<protein>
    <submittedName>
        <fullName evidence="2">Oligopeptide transporter 5</fullName>
    </submittedName>
</protein>
<reference evidence="2" key="1">
    <citation type="submission" date="2020-07" db="EMBL/GenBank/DDBJ databases">
        <title>Ethylene signaling mediates host invasion by parasitic plants.</title>
        <authorList>
            <person name="Yoshida S."/>
        </authorList>
    </citation>
    <scope>NUCLEOTIDE SEQUENCE</scope>
    <source>
        <strain evidence="2">Okayama</strain>
    </source>
</reference>
<dbReference type="Proteomes" id="UP000653305">
    <property type="component" value="Unassembled WGS sequence"/>
</dbReference>
<dbReference type="OrthoDB" id="9986677at2759"/>
<sequence>MFGNLGLYPEMNYFFLIGLLAPLPVWYISRRYPEKKWIKFINVPILISGAGSMPVAKAVNYMCWFSVECFSTCMCTRGIGGGGPGIIIFCRLHWMPGLRLWPRCVISRCSLMGLVGRGGGGWRWTITVRWQSGPMARGIRVEGCPVFY</sequence>
<name>A0A830C5M9_9LAMI</name>
<feature type="transmembrane region" description="Helical" evidence="1">
    <location>
        <begin position="12"/>
        <end position="29"/>
    </location>
</feature>
<organism evidence="2 3">
    <name type="scientific">Phtheirospermum japonicum</name>
    <dbReference type="NCBI Taxonomy" id="374723"/>
    <lineage>
        <taxon>Eukaryota</taxon>
        <taxon>Viridiplantae</taxon>
        <taxon>Streptophyta</taxon>
        <taxon>Embryophyta</taxon>
        <taxon>Tracheophyta</taxon>
        <taxon>Spermatophyta</taxon>
        <taxon>Magnoliopsida</taxon>
        <taxon>eudicotyledons</taxon>
        <taxon>Gunneridae</taxon>
        <taxon>Pentapetalae</taxon>
        <taxon>asterids</taxon>
        <taxon>lamiids</taxon>
        <taxon>Lamiales</taxon>
        <taxon>Orobanchaceae</taxon>
        <taxon>Orobanchaceae incertae sedis</taxon>
        <taxon>Phtheirospermum</taxon>
    </lineage>
</organism>
<dbReference type="AlphaFoldDB" id="A0A830C5M9"/>
<keyword evidence="1" id="KW-0812">Transmembrane</keyword>
<comment type="caution">
    <text evidence="2">The sequence shown here is derived from an EMBL/GenBank/DDBJ whole genome shotgun (WGS) entry which is preliminary data.</text>
</comment>
<dbReference type="InterPro" id="IPR004648">
    <property type="entry name" value="Oligpept_transpt"/>
</dbReference>
<keyword evidence="3" id="KW-1185">Reference proteome</keyword>
<dbReference type="EMBL" id="BMAC01000316">
    <property type="protein sequence ID" value="GFP93472.1"/>
    <property type="molecule type" value="Genomic_DNA"/>
</dbReference>
<gene>
    <name evidence="2" type="ORF">PHJA_001491600</name>
</gene>
<dbReference type="PANTHER" id="PTHR22601">
    <property type="entry name" value="ISP4 LIKE PROTEIN"/>
    <property type="match status" value="1"/>
</dbReference>
<evidence type="ECO:0000256" key="1">
    <source>
        <dbReference type="SAM" id="Phobius"/>
    </source>
</evidence>
<proteinExistence type="predicted"/>
<dbReference type="GO" id="GO:0055085">
    <property type="term" value="P:transmembrane transport"/>
    <property type="evidence" value="ECO:0007669"/>
    <property type="project" value="InterPro"/>
</dbReference>
<evidence type="ECO:0000313" key="3">
    <source>
        <dbReference type="Proteomes" id="UP000653305"/>
    </source>
</evidence>
<evidence type="ECO:0000313" key="2">
    <source>
        <dbReference type="EMBL" id="GFP93472.1"/>
    </source>
</evidence>
<keyword evidence="1" id="KW-1133">Transmembrane helix</keyword>